<name>A0A5S3PE47_9SPHN</name>
<evidence type="ECO:0000256" key="1">
    <source>
        <dbReference type="SAM" id="MobiDB-lite"/>
    </source>
</evidence>
<accession>A0A5S3PE47</accession>
<sequence length="104" mass="11320">MTNSIRPDRRATDSDEANTHVTTQRNASDIIIEELHRAACEGRTLTVWDLSLPTGLTMPEVFAAVRSLELDKTLSVDDDQSDPFGATVRLMASSSASDTDIRAA</sequence>
<feature type="region of interest" description="Disordered" evidence="1">
    <location>
        <begin position="1"/>
        <end position="25"/>
    </location>
</feature>
<dbReference type="OrthoDB" id="7410308at2"/>
<feature type="compositionally biased region" description="Basic and acidic residues" evidence="1">
    <location>
        <begin position="1"/>
        <end position="13"/>
    </location>
</feature>
<evidence type="ECO:0000313" key="3">
    <source>
        <dbReference type="Proteomes" id="UP000309668"/>
    </source>
</evidence>
<evidence type="ECO:0000313" key="2">
    <source>
        <dbReference type="EMBL" id="TMM49840.1"/>
    </source>
</evidence>
<comment type="caution">
    <text evidence="2">The sequence shown here is derived from an EMBL/GenBank/DDBJ whole genome shotgun (WGS) entry which is preliminary data.</text>
</comment>
<keyword evidence="3" id="KW-1185">Reference proteome</keyword>
<organism evidence="2 3">
    <name type="scientific">Qipengyuania marisflavi</name>
    <dbReference type="NCBI Taxonomy" id="2486356"/>
    <lineage>
        <taxon>Bacteria</taxon>
        <taxon>Pseudomonadati</taxon>
        <taxon>Pseudomonadota</taxon>
        <taxon>Alphaproteobacteria</taxon>
        <taxon>Sphingomonadales</taxon>
        <taxon>Erythrobacteraceae</taxon>
        <taxon>Qipengyuania</taxon>
    </lineage>
</organism>
<proteinExistence type="predicted"/>
<evidence type="ECO:0008006" key="4">
    <source>
        <dbReference type="Google" id="ProtNLM"/>
    </source>
</evidence>
<reference evidence="2 3" key="1">
    <citation type="submission" date="2019-05" db="EMBL/GenBank/DDBJ databases">
        <title>Erythrobacter marisflavi sp. nov., isolated from isolated from water of an estuary environment.</title>
        <authorList>
            <person name="Yoon J.-H."/>
        </authorList>
    </citation>
    <scope>NUCLEOTIDE SEQUENCE [LARGE SCALE GENOMIC DNA]</scope>
    <source>
        <strain evidence="2 3">KEM-5</strain>
    </source>
</reference>
<gene>
    <name evidence="2" type="ORF">FEV51_01170</name>
</gene>
<dbReference type="Proteomes" id="UP000309668">
    <property type="component" value="Unassembled WGS sequence"/>
</dbReference>
<protein>
    <recommendedName>
        <fullName evidence="4">MarR family transcriptional regulator</fullName>
    </recommendedName>
</protein>
<dbReference type="RefSeq" id="WP_138615401.1">
    <property type="nucleotide sequence ID" value="NZ_VCAO01000001.1"/>
</dbReference>
<dbReference type="AlphaFoldDB" id="A0A5S3PE47"/>
<dbReference type="EMBL" id="VCAO01000001">
    <property type="protein sequence ID" value="TMM49840.1"/>
    <property type="molecule type" value="Genomic_DNA"/>
</dbReference>